<evidence type="ECO:0000313" key="4">
    <source>
        <dbReference type="EMBL" id="KAK2709274.1"/>
    </source>
</evidence>
<keyword evidence="1" id="KW-0597">Phosphoprotein</keyword>
<dbReference type="SMART" id="SM00160">
    <property type="entry name" value="RanBD"/>
    <property type="match status" value="1"/>
</dbReference>
<name>A0AA88L0W7_ARTSF</name>
<dbReference type="InterPro" id="IPR011990">
    <property type="entry name" value="TPR-like_helical_dom_sf"/>
</dbReference>
<dbReference type="AlphaFoldDB" id="A0AA88L0W7"/>
<sequence length="334" mass="38387">MLGFISLEMAYILLGCNKDLNLSNLCNGLANMTLTKNKIDQAVDSILRKAKDEHQKRASYLGLSMLYFQVSDIDSSKKYCLMYMDGKETVEGLAQWLYMAGTAAALGMGIEAFEKYIKCFHWDPTKKEIIVKESPAKSRYKNASVASENELYEEDEHEKSIHFEPTLPLPDKIEVRTGEEEEVSYFVLKAKLFRRAKVKNDKGVEVGEWKERGLGEMKVLRPRLTGKCRLLMRREQVHTVCLNHGITKEMKLITKMIRRVFKTPELLNNFLDAINKALEEADPPNEAEELGVAKKVEEPKKDDNIEIVYEYKPTEEERKHATELQLPASFQLQK</sequence>
<dbReference type="Gene3D" id="2.30.29.30">
    <property type="entry name" value="Pleckstrin-homology domain (PH domain)/Phosphotyrosine-binding domain (PTB)"/>
    <property type="match status" value="1"/>
</dbReference>
<dbReference type="CDD" id="cd00835">
    <property type="entry name" value="RanBD_family"/>
    <property type="match status" value="1"/>
</dbReference>
<dbReference type="SUPFAM" id="SSF50729">
    <property type="entry name" value="PH domain-like"/>
    <property type="match status" value="1"/>
</dbReference>
<dbReference type="InterPro" id="IPR045255">
    <property type="entry name" value="RanBP1-like"/>
</dbReference>
<dbReference type="PANTHER" id="PTHR23138:SF87">
    <property type="entry name" value="E3 SUMO-PROTEIN LIGASE RANBP2"/>
    <property type="match status" value="1"/>
</dbReference>
<dbReference type="GO" id="GO:0005737">
    <property type="term" value="C:cytoplasm"/>
    <property type="evidence" value="ECO:0007669"/>
    <property type="project" value="TreeGrafter"/>
</dbReference>
<evidence type="ECO:0000256" key="2">
    <source>
        <dbReference type="SAM" id="MobiDB-lite"/>
    </source>
</evidence>
<evidence type="ECO:0000313" key="5">
    <source>
        <dbReference type="Proteomes" id="UP001187531"/>
    </source>
</evidence>
<dbReference type="Proteomes" id="UP001187531">
    <property type="component" value="Unassembled WGS sequence"/>
</dbReference>
<accession>A0AA88L0W7</accession>
<feature type="region of interest" description="Disordered" evidence="2">
    <location>
        <begin position="315"/>
        <end position="334"/>
    </location>
</feature>
<dbReference type="PROSITE" id="PS50196">
    <property type="entry name" value="RANBD1"/>
    <property type="match status" value="1"/>
</dbReference>
<dbReference type="PANTHER" id="PTHR23138">
    <property type="entry name" value="RAN BINDING PROTEIN"/>
    <property type="match status" value="1"/>
</dbReference>
<organism evidence="4 5">
    <name type="scientific">Artemia franciscana</name>
    <name type="common">Brine shrimp</name>
    <name type="synonym">Artemia sanfranciscana</name>
    <dbReference type="NCBI Taxonomy" id="6661"/>
    <lineage>
        <taxon>Eukaryota</taxon>
        <taxon>Metazoa</taxon>
        <taxon>Ecdysozoa</taxon>
        <taxon>Arthropoda</taxon>
        <taxon>Crustacea</taxon>
        <taxon>Branchiopoda</taxon>
        <taxon>Anostraca</taxon>
        <taxon>Artemiidae</taxon>
        <taxon>Artemia</taxon>
    </lineage>
</organism>
<dbReference type="Pfam" id="PF12185">
    <property type="entry name" value="IR1-M"/>
    <property type="match status" value="1"/>
</dbReference>
<keyword evidence="5" id="KW-1185">Reference proteome</keyword>
<comment type="caution">
    <text evidence="4">The sequence shown here is derived from an EMBL/GenBank/DDBJ whole genome shotgun (WGS) entry which is preliminary data.</text>
</comment>
<evidence type="ECO:0000256" key="1">
    <source>
        <dbReference type="ARBA" id="ARBA00022553"/>
    </source>
</evidence>
<dbReference type="GO" id="GO:0005643">
    <property type="term" value="C:nuclear pore"/>
    <property type="evidence" value="ECO:0007669"/>
    <property type="project" value="TreeGrafter"/>
</dbReference>
<dbReference type="InterPro" id="IPR000156">
    <property type="entry name" value="Ran_bind_dom"/>
</dbReference>
<dbReference type="Pfam" id="PF00638">
    <property type="entry name" value="Ran_BP1"/>
    <property type="match status" value="1"/>
</dbReference>
<protein>
    <recommendedName>
        <fullName evidence="3">RanBD1 domain-containing protein</fullName>
    </recommendedName>
</protein>
<gene>
    <name evidence="4" type="ORF">QYM36_013067</name>
</gene>
<dbReference type="Gene3D" id="1.25.40.10">
    <property type="entry name" value="Tetratricopeptide repeat domain"/>
    <property type="match status" value="1"/>
</dbReference>
<dbReference type="InterPro" id="IPR022011">
    <property type="entry name" value="IR1-M"/>
</dbReference>
<reference evidence="4" key="1">
    <citation type="submission" date="2023-07" db="EMBL/GenBank/DDBJ databases">
        <title>Chromosome-level genome assembly of Artemia franciscana.</title>
        <authorList>
            <person name="Jo E."/>
        </authorList>
    </citation>
    <scope>NUCLEOTIDE SEQUENCE</scope>
    <source>
        <tissue evidence="4">Whole body</tissue>
    </source>
</reference>
<dbReference type="EMBL" id="JAVRJZ010000017">
    <property type="protein sequence ID" value="KAK2709274.1"/>
    <property type="molecule type" value="Genomic_DNA"/>
</dbReference>
<proteinExistence type="predicted"/>
<dbReference type="GO" id="GO:0005096">
    <property type="term" value="F:GTPase activator activity"/>
    <property type="evidence" value="ECO:0007669"/>
    <property type="project" value="TreeGrafter"/>
</dbReference>
<dbReference type="InterPro" id="IPR011993">
    <property type="entry name" value="PH-like_dom_sf"/>
</dbReference>
<feature type="domain" description="RanBD1" evidence="3">
    <location>
        <begin position="162"/>
        <end position="252"/>
    </location>
</feature>
<evidence type="ECO:0000259" key="3">
    <source>
        <dbReference type="PROSITE" id="PS50196"/>
    </source>
</evidence>